<dbReference type="GO" id="GO:0022857">
    <property type="term" value="F:transmembrane transporter activity"/>
    <property type="evidence" value="ECO:0007669"/>
    <property type="project" value="InterPro"/>
</dbReference>
<evidence type="ECO:0000256" key="1">
    <source>
        <dbReference type="ARBA" id="ARBA00004651"/>
    </source>
</evidence>
<dbReference type="PANTHER" id="PTHR42718:SF9">
    <property type="entry name" value="MAJOR FACILITATOR SUPERFAMILY MULTIDRUG TRANSPORTER MFSC"/>
    <property type="match status" value="1"/>
</dbReference>
<feature type="transmembrane region" description="Helical" evidence="7">
    <location>
        <begin position="314"/>
        <end position="335"/>
    </location>
</feature>
<dbReference type="InterPro" id="IPR020846">
    <property type="entry name" value="MFS_dom"/>
</dbReference>
<dbReference type="GO" id="GO:0005886">
    <property type="term" value="C:plasma membrane"/>
    <property type="evidence" value="ECO:0007669"/>
    <property type="project" value="UniProtKB-SubCell"/>
</dbReference>
<feature type="transmembrane region" description="Helical" evidence="7">
    <location>
        <begin position="217"/>
        <end position="234"/>
    </location>
</feature>
<feature type="transmembrane region" description="Helical" evidence="7">
    <location>
        <begin position="127"/>
        <end position="145"/>
    </location>
</feature>
<dbReference type="Pfam" id="PF07690">
    <property type="entry name" value="MFS_1"/>
    <property type="match status" value="2"/>
</dbReference>
<sequence>MHSEHVTPSLADPEARASVAPRRRSPGLVLASASLGTLLVILLTSGLNIASPAIRSTFDAGGTAIGWVLSGYTLAFAMLSLTGGALTDRFGARRVFLGGLGVFTAFSLVAAAAPTVAVVVVGTFGQGVGAALVLPSALTLIQFVYQDVPGRLSWAIGMWAGANALGAALGPVLCGALVSVSSWRAMFLVVSVLAVAFALVGRPVLPLLRGGGARLDLPGLVVMVVLLGLVAFLAHDWRALPAWALGAGAVAAVAAVWLFGRVERRAAAPMLPLGQLRDVPFSANAVVTVVGTAAFFGPLYLVSMGLQDELGMSAFQAGVALLPLAGGNIVAALAAGRVIGRLGVRGAMVLGSVLVVAVLIPMPLVFARYGLLLVLLVFLGMGWGLLVPTTSAAGLARAVAGKEGVASGVTAGGRELGAALAAATLLPLGIRAGIWAAAGVGLVSLLVVLVSVRAVDGAPVSRSRS</sequence>
<accession>A0A0F7VZC4</accession>
<dbReference type="Gene3D" id="1.20.1720.10">
    <property type="entry name" value="Multidrug resistance protein D"/>
    <property type="match status" value="1"/>
</dbReference>
<feature type="transmembrane region" description="Helical" evidence="7">
    <location>
        <begin position="26"/>
        <end position="44"/>
    </location>
</feature>
<evidence type="ECO:0000313" key="10">
    <source>
        <dbReference type="Proteomes" id="UP000035016"/>
    </source>
</evidence>
<dbReference type="RefSeq" id="WP_053042708.1">
    <property type="nucleotide sequence ID" value="NZ_AZSD01000516.1"/>
</dbReference>
<dbReference type="AlphaFoldDB" id="A0A0F7VZC4"/>
<dbReference type="GO" id="GO:0046677">
    <property type="term" value="P:response to antibiotic"/>
    <property type="evidence" value="ECO:0007669"/>
    <property type="project" value="UniProtKB-KW"/>
</dbReference>
<feature type="transmembrane region" description="Helical" evidence="7">
    <location>
        <begin position="157"/>
        <end position="179"/>
    </location>
</feature>
<keyword evidence="2" id="KW-0813">Transport</keyword>
<reference evidence="9 10" key="1">
    <citation type="submission" date="2015-02" db="EMBL/GenBank/DDBJ databases">
        <authorList>
            <person name="Gomez-Escribano P.J."/>
        </authorList>
    </citation>
    <scope>NUCLEOTIDE SEQUENCE [LARGE SCALE GENOMIC DNA]</scope>
    <source>
        <strain evidence="10">C34 (DSM 42122 / NRRL B-24963)</strain>
    </source>
</reference>
<feature type="transmembrane region" description="Helical" evidence="7">
    <location>
        <begin position="185"/>
        <end position="205"/>
    </location>
</feature>
<proteinExistence type="predicted"/>
<dbReference type="SUPFAM" id="SSF103473">
    <property type="entry name" value="MFS general substrate transporter"/>
    <property type="match status" value="1"/>
</dbReference>
<evidence type="ECO:0000256" key="6">
    <source>
        <dbReference type="ARBA" id="ARBA00023251"/>
    </source>
</evidence>
<comment type="subcellular location">
    <subcellularLocation>
        <location evidence="1">Cell membrane</location>
        <topology evidence="1">Multi-pass membrane protein</topology>
    </subcellularLocation>
</comment>
<keyword evidence="6" id="KW-0046">Antibiotic resistance</keyword>
<feature type="transmembrane region" description="Helical" evidence="7">
    <location>
        <begin position="64"/>
        <end position="83"/>
    </location>
</feature>
<dbReference type="InterPro" id="IPR036259">
    <property type="entry name" value="MFS_trans_sf"/>
</dbReference>
<evidence type="ECO:0000256" key="2">
    <source>
        <dbReference type="ARBA" id="ARBA00022448"/>
    </source>
</evidence>
<feature type="transmembrane region" description="Helical" evidence="7">
    <location>
        <begin position="366"/>
        <end position="387"/>
    </location>
</feature>
<protein>
    <submittedName>
        <fullName evidence="9">Tetracenomycin C resistance and export protein</fullName>
    </submittedName>
</protein>
<dbReference type="PROSITE" id="PS50850">
    <property type="entry name" value="MFS"/>
    <property type="match status" value="1"/>
</dbReference>
<gene>
    <name evidence="9" type="primary">sle_64400</name>
</gene>
<feature type="transmembrane region" description="Helical" evidence="7">
    <location>
        <begin position="281"/>
        <end position="302"/>
    </location>
</feature>
<organism evidence="9 10">
    <name type="scientific">Streptomyces leeuwenhoekii</name>
    <dbReference type="NCBI Taxonomy" id="1437453"/>
    <lineage>
        <taxon>Bacteria</taxon>
        <taxon>Bacillati</taxon>
        <taxon>Actinomycetota</taxon>
        <taxon>Actinomycetes</taxon>
        <taxon>Kitasatosporales</taxon>
        <taxon>Streptomycetaceae</taxon>
        <taxon>Streptomyces</taxon>
    </lineage>
</organism>
<feature type="transmembrane region" description="Helical" evidence="7">
    <location>
        <begin position="240"/>
        <end position="260"/>
    </location>
</feature>
<evidence type="ECO:0000259" key="8">
    <source>
        <dbReference type="PROSITE" id="PS50850"/>
    </source>
</evidence>
<dbReference type="Proteomes" id="UP000035016">
    <property type="component" value="Chromosome Chromosome"/>
</dbReference>
<dbReference type="KEGG" id="sle:sle_64400"/>
<evidence type="ECO:0000313" key="9">
    <source>
        <dbReference type="EMBL" id="CQR65894.1"/>
    </source>
</evidence>
<evidence type="ECO:0000256" key="4">
    <source>
        <dbReference type="ARBA" id="ARBA00022989"/>
    </source>
</evidence>
<feature type="transmembrane region" description="Helical" evidence="7">
    <location>
        <begin position="342"/>
        <end position="360"/>
    </location>
</feature>
<keyword evidence="4 7" id="KW-1133">Transmembrane helix</keyword>
<dbReference type="Gene3D" id="1.20.1250.20">
    <property type="entry name" value="MFS general substrate transporter like domains"/>
    <property type="match status" value="1"/>
</dbReference>
<evidence type="ECO:0000256" key="5">
    <source>
        <dbReference type="ARBA" id="ARBA00023136"/>
    </source>
</evidence>
<evidence type="ECO:0000256" key="3">
    <source>
        <dbReference type="ARBA" id="ARBA00022692"/>
    </source>
</evidence>
<dbReference type="PANTHER" id="PTHR42718">
    <property type="entry name" value="MAJOR FACILITATOR SUPERFAMILY MULTIDRUG TRANSPORTER MFSC"/>
    <property type="match status" value="1"/>
</dbReference>
<feature type="transmembrane region" description="Helical" evidence="7">
    <location>
        <begin position="95"/>
        <end position="121"/>
    </location>
</feature>
<keyword evidence="5 7" id="KW-0472">Membrane</keyword>
<keyword evidence="3 7" id="KW-0812">Transmembrane</keyword>
<dbReference type="EMBL" id="LN831790">
    <property type="protein sequence ID" value="CQR65894.1"/>
    <property type="molecule type" value="Genomic_DNA"/>
</dbReference>
<name>A0A0F7VZC4_STRLW</name>
<feature type="transmembrane region" description="Helical" evidence="7">
    <location>
        <begin position="434"/>
        <end position="455"/>
    </location>
</feature>
<dbReference type="InterPro" id="IPR011701">
    <property type="entry name" value="MFS"/>
</dbReference>
<evidence type="ECO:0000256" key="7">
    <source>
        <dbReference type="SAM" id="Phobius"/>
    </source>
</evidence>
<feature type="domain" description="Major facilitator superfamily (MFS) profile" evidence="8">
    <location>
        <begin position="29"/>
        <end position="456"/>
    </location>
</feature>